<evidence type="ECO:0000259" key="3">
    <source>
        <dbReference type="SMART" id="SM00829"/>
    </source>
</evidence>
<dbReference type="InterPro" id="IPR011032">
    <property type="entry name" value="GroES-like_sf"/>
</dbReference>
<dbReference type="Pfam" id="PF00107">
    <property type="entry name" value="ADH_zinc_N"/>
    <property type="match status" value="1"/>
</dbReference>
<dbReference type="InterPro" id="IPR013149">
    <property type="entry name" value="ADH-like_C"/>
</dbReference>
<dbReference type="InterPro" id="IPR013154">
    <property type="entry name" value="ADH-like_N"/>
</dbReference>
<protein>
    <submittedName>
        <fullName evidence="4">Quinone oxidoreductase</fullName>
        <ecNumber evidence="4">1.6.5.5</ecNumber>
    </submittedName>
</protein>
<feature type="domain" description="Enoyl reductase (ER)" evidence="3">
    <location>
        <begin position="13"/>
        <end position="328"/>
    </location>
</feature>
<dbReference type="Pfam" id="PF08240">
    <property type="entry name" value="ADH_N"/>
    <property type="match status" value="1"/>
</dbReference>
<accession>A0A157RDC9</accession>
<dbReference type="SMART" id="SM00829">
    <property type="entry name" value="PKS_ER"/>
    <property type="match status" value="1"/>
</dbReference>
<evidence type="ECO:0000256" key="2">
    <source>
        <dbReference type="ARBA" id="ARBA00023002"/>
    </source>
</evidence>
<proteinExistence type="predicted"/>
<gene>
    <name evidence="4" type="primary">qor1</name>
    <name evidence="4" type="ORF">SAMEA1982600_04708</name>
</gene>
<keyword evidence="1" id="KW-0521">NADP</keyword>
<dbReference type="SUPFAM" id="SSF51735">
    <property type="entry name" value="NAD(P)-binding Rossmann-fold domains"/>
    <property type="match status" value="1"/>
</dbReference>
<sequence>MTMSQVVRFHELGGPGVLRLEQRSVPEAADGEVLIEVQAIGLNRADKMFRMGQYLETAQLPSMLGFEAVGMIAALGPSVQGFAVGDMVGVLPGFELGRYGTYAEHALIPATHLVPQPAGLSAVEGAGLWMAYLTAYGGLVEAGGLGKGDWIAITAASSSVGLAAVQVARQVGARPIAVTLTSTKRDALLAAGAEAVISTSDEPLESRLRELAPYGIQCAFDAVGGPQVNQLAGAMAKRGTIVVHGALSPDATPFPLKLALKRSLSVRGFVYTEVTEDAAALQRVRTFISAGIEAGILRPLVDRVFSLSDVVAAHEYLESNQQFGKIVMTV</sequence>
<dbReference type="EC" id="1.6.5.5" evidence="4"/>
<dbReference type="PANTHER" id="PTHR48106">
    <property type="entry name" value="QUINONE OXIDOREDUCTASE PIG3-RELATED"/>
    <property type="match status" value="1"/>
</dbReference>
<dbReference type="Proteomes" id="UP000077037">
    <property type="component" value="Unassembled WGS sequence"/>
</dbReference>
<dbReference type="SUPFAM" id="SSF50129">
    <property type="entry name" value="GroES-like"/>
    <property type="match status" value="1"/>
</dbReference>
<dbReference type="AlphaFoldDB" id="A0A157RDC9"/>
<dbReference type="CDD" id="cd08268">
    <property type="entry name" value="MDR2"/>
    <property type="match status" value="1"/>
</dbReference>
<evidence type="ECO:0000313" key="5">
    <source>
        <dbReference type="Proteomes" id="UP000077037"/>
    </source>
</evidence>
<dbReference type="GO" id="GO:0070402">
    <property type="term" value="F:NADPH binding"/>
    <property type="evidence" value="ECO:0007669"/>
    <property type="project" value="TreeGrafter"/>
</dbReference>
<keyword evidence="2 4" id="KW-0560">Oxidoreductase</keyword>
<name>A0A157RDC9_9BORD</name>
<organism evidence="4 5">
    <name type="scientific">Bordetella ansorpii</name>
    <dbReference type="NCBI Taxonomy" id="288768"/>
    <lineage>
        <taxon>Bacteria</taxon>
        <taxon>Pseudomonadati</taxon>
        <taxon>Pseudomonadota</taxon>
        <taxon>Betaproteobacteria</taxon>
        <taxon>Burkholderiales</taxon>
        <taxon>Alcaligenaceae</taxon>
        <taxon>Bordetella</taxon>
    </lineage>
</organism>
<evidence type="ECO:0000313" key="4">
    <source>
        <dbReference type="EMBL" id="SAI55997.1"/>
    </source>
</evidence>
<dbReference type="RefSeq" id="WP_218147639.1">
    <property type="nucleotide sequence ID" value="NZ_FKBS01000029.1"/>
</dbReference>
<reference evidence="4 5" key="1">
    <citation type="submission" date="2016-03" db="EMBL/GenBank/DDBJ databases">
        <authorList>
            <consortium name="Pathogen Informatics"/>
        </authorList>
    </citation>
    <scope>NUCLEOTIDE SEQUENCE [LARGE SCALE GENOMIC DNA]</scope>
    <source>
        <strain evidence="4 5">NCTC13364</strain>
    </source>
</reference>
<evidence type="ECO:0000256" key="1">
    <source>
        <dbReference type="ARBA" id="ARBA00022857"/>
    </source>
</evidence>
<dbReference type="PANTHER" id="PTHR48106:SF5">
    <property type="entry name" value="ZINC-CONTAINING ALCOHOL DEHYDROGENASE"/>
    <property type="match status" value="1"/>
</dbReference>
<dbReference type="Gene3D" id="3.40.50.720">
    <property type="entry name" value="NAD(P)-binding Rossmann-like Domain"/>
    <property type="match status" value="1"/>
</dbReference>
<dbReference type="EMBL" id="FKBS01000029">
    <property type="protein sequence ID" value="SAI55997.1"/>
    <property type="molecule type" value="Genomic_DNA"/>
</dbReference>
<dbReference type="Gene3D" id="3.90.180.10">
    <property type="entry name" value="Medium-chain alcohol dehydrogenases, catalytic domain"/>
    <property type="match status" value="1"/>
</dbReference>
<dbReference type="InterPro" id="IPR036291">
    <property type="entry name" value="NAD(P)-bd_dom_sf"/>
</dbReference>
<dbReference type="GO" id="GO:0003960">
    <property type="term" value="F:quinone reductase (NADPH) activity"/>
    <property type="evidence" value="ECO:0007669"/>
    <property type="project" value="UniProtKB-EC"/>
</dbReference>
<dbReference type="InterPro" id="IPR020843">
    <property type="entry name" value="ER"/>
</dbReference>